<comment type="caution">
    <text evidence="4">The sequence shown here is derived from an EMBL/GenBank/DDBJ whole genome shotgun (WGS) entry which is preliminary data.</text>
</comment>
<dbReference type="EMBL" id="PYSW02000034">
    <property type="protein sequence ID" value="KAG2378222.1"/>
    <property type="molecule type" value="Genomic_DNA"/>
</dbReference>
<dbReference type="SUPFAM" id="SSF55753">
    <property type="entry name" value="Actin depolymerizing proteins"/>
    <property type="match status" value="1"/>
</dbReference>
<name>A0AA88KFD4_NAELO</name>
<keyword evidence="2" id="KW-0009">Actin-binding</keyword>
<dbReference type="AlphaFoldDB" id="A0AA88KFD4"/>
<dbReference type="PROSITE" id="PS51263">
    <property type="entry name" value="ADF_H"/>
    <property type="match status" value="1"/>
</dbReference>
<sequence>MAGVAISDDVVQSFNNMKLKKEDTPSQAIKFKMSNDLKSVEVLEKVPKGTSYDDIVASLPEDDCLYAVVDFHYDNEDGHREKMIFINWAPVKAPIKKKMVYAATKGSVKDKLVGISLEIQATDKSEVDSKTVIDKCNLISK</sequence>
<dbReference type="GeneID" id="68100819"/>
<dbReference type="PANTHER" id="PTHR11913">
    <property type="entry name" value="COFILIN-RELATED"/>
    <property type="match status" value="1"/>
</dbReference>
<proteinExistence type="inferred from homology"/>
<accession>A0AA88KFD4</accession>
<evidence type="ECO:0000256" key="2">
    <source>
        <dbReference type="ARBA" id="ARBA00023203"/>
    </source>
</evidence>
<evidence type="ECO:0000313" key="5">
    <source>
        <dbReference type="Proteomes" id="UP000816034"/>
    </source>
</evidence>
<dbReference type="GO" id="GO:0030042">
    <property type="term" value="P:actin filament depolymerization"/>
    <property type="evidence" value="ECO:0007669"/>
    <property type="project" value="InterPro"/>
</dbReference>
<dbReference type="InterPro" id="IPR002108">
    <property type="entry name" value="ADF-H"/>
</dbReference>
<evidence type="ECO:0000313" key="4">
    <source>
        <dbReference type="EMBL" id="KAG2378222.1"/>
    </source>
</evidence>
<feature type="domain" description="ADF-H" evidence="3">
    <location>
        <begin position="3"/>
        <end position="137"/>
    </location>
</feature>
<dbReference type="Gene3D" id="3.40.20.10">
    <property type="entry name" value="Severin"/>
    <property type="match status" value="1"/>
</dbReference>
<gene>
    <name evidence="4" type="ORF">C9374_008365</name>
</gene>
<dbReference type="RefSeq" id="XP_044545484.1">
    <property type="nucleotide sequence ID" value="XM_044698433.1"/>
</dbReference>
<evidence type="ECO:0000256" key="1">
    <source>
        <dbReference type="ARBA" id="ARBA00006844"/>
    </source>
</evidence>
<dbReference type="InterPro" id="IPR017904">
    <property type="entry name" value="ADF/Cofilin"/>
</dbReference>
<dbReference type="Proteomes" id="UP000816034">
    <property type="component" value="Unassembled WGS sequence"/>
</dbReference>
<keyword evidence="5" id="KW-1185">Reference proteome</keyword>
<reference evidence="4 5" key="1">
    <citation type="journal article" date="2018" name="BMC Genomics">
        <title>The genome of Naegleria lovaniensis, the basis for a comparative approach to unravel pathogenicity factors of the human pathogenic amoeba N. fowleri.</title>
        <authorList>
            <person name="Liechti N."/>
            <person name="Schurch N."/>
            <person name="Bruggmann R."/>
            <person name="Wittwer M."/>
        </authorList>
    </citation>
    <scope>NUCLEOTIDE SEQUENCE [LARGE SCALE GENOMIC DNA]</scope>
    <source>
        <strain evidence="4 5">ATCC 30569</strain>
    </source>
</reference>
<protein>
    <recommendedName>
        <fullName evidence="3">ADF-H domain-containing protein</fullName>
    </recommendedName>
</protein>
<dbReference type="GO" id="GO:0003779">
    <property type="term" value="F:actin binding"/>
    <property type="evidence" value="ECO:0007669"/>
    <property type="project" value="UniProtKB-KW"/>
</dbReference>
<comment type="similarity">
    <text evidence="1">Belongs to the actin-binding proteins ADF family.</text>
</comment>
<evidence type="ECO:0000259" key="3">
    <source>
        <dbReference type="PROSITE" id="PS51263"/>
    </source>
</evidence>
<dbReference type="CDD" id="cd11286">
    <property type="entry name" value="ADF_cofilin_like"/>
    <property type="match status" value="1"/>
</dbReference>
<dbReference type="InterPro" id="IPR029006">
    <property type="entry name" value="ADF-H/Gelsolin-like_dom_sf"/>
</dbReference>
<dbReference type="SMART" id="SM00102">
    <property type="entry name" value="ADF"/>
    <property type="match status" value="1"/>
</dbReference>
<organism evidence="4 5">
    <name type="scientific">Naegleria lovaniensis</name>
    <name type="common">Amoeba</name>
    <dbReference type="NCBI Taxonomy" id="51637"/>
    <lineage>
        <taxon>Eukaryota</taxon>
        <taxon>Discoba</taxon>
        <taxon>Heterolobosea</taxon>
        <taxon>Tetramitia</taxon>
        <taxon>Eutetramitia</taxon>
        <taxon>Vahlkampfiidae</taxon>
        <taxon>Naegleria</taxon>
    </lineage>
</organism>
<dbReference type="GO" id="GO:0015629">
    <property type="term" value="C:actin cytoskeleton"/>
    <property type="evidence" value="ECO:0007669"/>
    <property type="project" value="InterPro"/>
</dbReference>
<dbReference type="Pfam" id="PF00241">
    <property type="entry name" value="Cofilin_ADF"/>
    <property type="match status" value="1"/>
</dbReference>